<keyword evidence="7" id="KW-0413">Isomerase</keyword>
<evidence type="ECO:0000256" key="4">
    <source>
        <dbReference type="ARBA" id="ARBA00022806"/>
    </source>
</evidence>
<dbReference type="Gene3D" id="1.10.486.10">
    <property type="entry name" value="PCRA, domain 4"/>
    <property type="match status" value="1"/>
</dbReference>
<evidence type="ECO:0000256" key="11">
    <source>
        <dbReference type="PROSITE-ProRule" id="PRU00560"/>
    </source>
</evidence>
<keyword evidence="2 11" id="KW-0547">Nucleotide-binding</keyword>
<dbReference type="PANTHER" id="PTHR11070">
    <property type="entry name" value="UVRD / RECB / PCRA DNA HELICASE FAMILY MEMBER"/>
    <property type="match status" value="1"/>
</dbReference>
<evidence type="ECO:0000259" key="12">
    <source>
        <dbReference type="PROSITE" id="PS51198"/>
    </source>
</evidence>
<dbReference type="PATRIC" id="fig|1121290.3.peg.1593"/>
<keyword evidence="3 11" id="KW-0378">Hydrolase</keyword>
<evidence type="ECO:0000256" key="6">
    <source>
        <dbReference type="ARBA" id="ARBA00023125"/>
    </source>
</evidence>
<keyword evidence="5 11" id="KW-0067">ATP-binding</keyword>
<dbReference type="EMBL" id="LZFO01000023">
    <property type="protein sequence ID" value="OFI05600.1"/>
    <property type="molecule type" value="Genomic_DNA"/>
</dbReference>
<dbReference type="Gene3D" id="3.40.50.300">
    <property type="entry name" value="P-loop containing nucleotide triphosphate hydrolases"/>
    <property type="match status" value="2"/>
</dbReference>
<gene>
    <name evidence="14" type="primary">yjcD_1</name>
    <name evidence="14" type="ORF">CLOACE_16060</name>
</gene>
<comment type="caution">
    <text evidence="14">The sequence shown here is derived from an EMBL/GenBank/DDBJ whole genome shotgun (WGS) entry which is preliminary data.</text>
</comment>
<sequence length="661" mass="78293">MNNSHIKLDNEQIKAVTSNNKNTLVVAAPGSGKTTVIINRIDYLIKYKKINENNIIIITFTKAAAKNMKFKYKNFTNKKLCPFFGTFHGLCYRILSKYKDINIISNFKAFQVIYNTVIKYTDKISEDKVKEILNYIHVFKNTKINIKDFNISMDKNIFVECFKSYEMYKNEKKLMDFTDLQIKCINLFKHNKLLLKNYRNLFKHVLVDEFQDCDSTQIELLKILCKYSSLFAVGDEDQCIYGFRGSKPECMVNFNKYFGIGEKFFLSTNYRSPSNIIKLSKNLIKNNKIRNKKRIEAFKKKENDINVFCNINEFEQAKVIVSNINNLVKNSKYKFKDIAILYRTNQESRSIIYEFLKNNIPFKLIDKQYSFFDNFICKDIICFLKLSLNLEDKESFISIINKPFRYISKINIEKLLKISIKDNCFELLINLDIPVFQMKIVKKLEKKIKKLKRLNTEDAINSVLYDINYIEYLNNYSIKTNINIEQIKYIIKEFIDYASEFKCVGDFLDYIEKEKKEINKKEVKNGVILSTIHGVKGMEFKNVFIINCNEGNIPHESNLDIEEERRLFYVAITRTIENLWISFCKIIKKKSRQESRFIKECGFVSNCYEFSIFKKGDFIRHKFFGTGKVEKIDEKYIYIRFNNIIRKFNIVTLSNNKLINI</sequence>
<evidence type="ECO:0000256" key="7">
    <source>
        <dbReference type="ARBA" id="ARBA00023235"/>
    </source>
</evidence>
<dbReference type="InterPro" id="IPR014017">
    <property type="entry name" value="DNA_helicase_UvrD-like_C"/>
</dbReference>
<dbReference type="Pfam" id="PF13361">
    <property type="entry name" value="UvrD_C"/>
    <property type="match status" value="1"/>
</dbReference>
<dbReference type="InterPro" id="IPR027417">
    <property type="entry name" value="P-loop_NTPase"/>
</dbReference>
<dbReference type="GO" id="GO:0005829">
    <property type="term" value="C:cytosol"/>
    <property type="evidence" value="ECO:0007669"/>
    <property type="project" value="TreeGrafter"/>
</dbReference>
<dbReference type="STRING" id="1121290.CLAOCE_16060"/>
<comment type="similarity">
    <text evidence="1">Belongs to the helicase family. UvrD subfamily.</text>
</comment>
<dbReference type="PROSITE" id="PS51217">
    <property type="entry name" value="UVRD_HELICASE_CTER"/>
    <property type="match status" value="1"/>
</dbReference>
<feature type="domain" description="UvrD-like helicase C-terminal" evidence="13">
    <location>
        <begin position="274"/>
        <end position="537"/>
    </location>
</feature>
<dbReference type="RefSeq" id="WP_070110580.1">
    <property type="nucleotide sequence ID" value="NZ_LZFO01000023.1"/>
</dbReference>
<dbReference type="InterPro" id="IPR014016">
    <property type="entry name" value="UvrD-like_ATP-bd"/>
</dbReference>
<keyword evidence="6" id="KW-0238">DNA-binding</keyword>
<comment type="catalytic activity">
    <reaction evidence="10">
        <text>ATP + H2O = ADP + phosphate + H(+)</text>
        <dbReference type="Rhea" id="RHEA:13065"/>
        <dbReference type="ChEBI" id="CHEBI:15377"/>
        <dbReference type="ChEBI" id="CHEBI:15378"/>
        <dbReference type="ChEBI" id="CHEBI:30616"/>
        <dbReference type="ChEBI" id="CHEBI:43474"/>
        <dbReference type="ChEBI" id="CHEBI:456216"/>
        <dbReference type="EC" id="5.6.2.4"/>
    </reaction>
</comment>
<accession>A0A1E8EYH3</accession>
<dbReference type="GO" id="GO:0033202">
    <property type="term" value="C:DNA helicase complex"/>
    <property type="evidence" value="ECO:0007669"/>
    <property type="project" value="TreeGrafter"/>
</dbReference>
<evidence type="ECO:0000256" key="9">
    <source>
        <dbReference type="ARBA" id="ARBA00034808"/>
    </source>
</evidence>
<comment type="catalytic activity">
    <reaction evidence="8">
        <text>Couples ATP hydrolysis with the unwinding of duplex DNA by translocating in the 3'-5' direction.</text>
        <dbReference type="EC" id="5.6.2.4"/>
    </reaction>
</comment>
<name>A0A1E8EYH3_9CLOT</name>
<dbReference type="SUPFAM" id="SSF52540">
    <property type="entry name" value="P-loop containing nucleoside triphosphate hydrolases"/>
    <property type="match status" value="1"/>
</dbReference>
<dbReference type="InterPro" id="IPR000212">
    <property type="entry name" value="DNA_helicase_UvrD/REP"/>
</dbReference>
<dbReference type="Pfam" id="PF00580">
    <property type="entry name" value="UvrD-helicase"/>
    <property type="match status" value="1"/>
</dbReference>
<dbReference type="GO" id="GO:0005524">
    <property type="term" value="F:ATP binding"/>
    <property type="evidence" value="ECO:0007669"/>
    <property type="project" value="UniProtKB-UniRule"/>
</dbReference>
<keyword evidence="15" id="KW-1185">Reference proteome</keyword>
<dbReference type="AlphaFoldDB" id="A0A1E8EYH3"/>
<dbReference type="GO" id="GO:0003677">
    <property type="term" value="F:DNA binding"/>
    <property type="evidence" value="ECO:0007669"/>
    <property type="project" value="UniProtKB-KW"/>
</dbReference>
<keyword evidence="4 11" id="KW-0347">Helicase</keyword>
<evidence type="ECO:0000256" key="8">
    <source>
        <dbReference type="ARBA" id="ARBA00034617"/>
    </source>
</evidence>
<dbReference type="EC" id="5.6.2.4" evidence="9"/>
<evidence type="ECO:0000313" key="15">
    <source>
        <dbReference type="Proteomes" id="UP000175744"/>
    </source>
</evidence>
<dbReference type="GO" id="GO:0016887">
    <property type="term" value="F:ATP hydrolysis activity"/>
    <property type="evidence" value="ECO:0007669"/>
    <property type="project" value="RHEA"/>
</dbReference>
<dbReference type="GO" id="GO:0000725">
    <property type="term" value="P:recombinational repair"/>
    <property type="evidence" value="ECO:0007669"/>
    <property type="project" value="TreeGrafter"/>
</dbReference>
<dbReference type="Gene3D" id="1.10.10.160">
    <property type="match status" value="1"/>
</dbReference>
<protein>
    <recommendedName>
        <fullName evidence="9">DNA 3'-5' helicase</fullName>
        <ecNumber evidence="9">5.6.2.4</ecNumber>
    </recommendedName>
</protein>
<dbReference type="Proteomes" id="UP000175744">
    <property type="component" value="Unassembled WGS sequence"/>
</dbReference>
<evidence type="ECO:0000256" key="10">
    <source>
        <dbReference type="ARBA" id="ARBA00048988"/>
    </source>
</evidence>
<feature type="domain" description="UvrD-like helicase ATP-binding" evidence="12">
    <location>
        <begin position="6"/>
        <end position="273"/>
    </location>
</feature>
<dbReference type="GO" id="GO:0043138">
    <property type="term" value="F:3'-5' DNA helicase activity"/>
    <property type="evidence" value="ECO:0007669"/>
    <property type="project" value="UniProtKB-EC"/>
</dbReference>
<proteinExistence type="inferred from homology"/>
<dbReference type="InterPro" id="IPR013986">
    <property type="entry name" value="DExx_box_DNA_helicase_dom_sf"/>
</dbReference>
<evidence type="ECO:0000256" key="3">
    <source>
        <dbReference type="ARBA" id="ARBA00022801"/>
    </source>
</evidence>
<evidence type="ECO:0000256" key="2">
    <source>
        <dbReference type="ARBA" id="ARBA00022741"/>
    </source>
</evidence>
<dbReference type="PANTHER" id="PTHR11070:SF2">
    <property type="entry name" value="ATP-DEPENDENT DNA HELICASE SRS2"/>
    <property type="match status" value="1"/>
</dbReference>
<dbReference type="CDD" id="cd17932">
    <property type="entry name" value="DEXQc_UvrD"/>
    <property type="match status" value="1"/>
</dbReference>
<reference evidence="14 15" key="1">
    <citation type="submission" date="2016-06" db="EMBL/GenBank/DDBJ databases">
        <title>Genome sequence of Clostridium acetireducens DSM 10703.</title>
        <authorList>
            <person name="Poehlein A."/>
            <person name="Fluechter S."/>
            <person name="Duerre P."/>
            <person name="Daniel R."/>
        </authorList>
    </citation>
    <scope>NUCLEOTIDE SEQUENCE [LARGE SCALE GENOMIC DNA]</scope>
    <source>
        <strain evidence="14 15">DSM 10703</strain>
    </source>
</reference>
<evidence type="ECO:0000256" key="1">
    <source>
        <dbReference type="ARBA" id="ARBA00009922"/>
    </source>
</evidence>
<evidence type="ECO:0000256" key="5">
    <source>
        <dbReference type="ARBA" id="ARBA00022840"/>
    </source>
</evidence>
<dbReference type="PROSITE" id="PS51198">
    <property type="entry name" value="UVRD_HELICASE_ATP_BIND"/>
    <property type="match status" value="1"/>
</dbReference>
<evidence type="ECO:0000313" key="14">
    <source>
        <dbReference type="EMBL" id="OFI05600.1"/>
    </source>
</evidence>
<feature type="binding site" evidence="11">
    <location>
        <begin position="27"/>
        <end position="34"/>
    </location>
    <ligand>
        <name>ATP</name>
        <dbReference type="ChEBI" id="CHEBI:30616"/>
    </ligand>
</feature>
<dbReference type="OrthoDB" id="9810135at2"/>
<evidence type="ECO:0000259" key="13">
    <source>
        <dbReference type="PROSITE" id="PS51217"/>
    </source>
</evidence>
<organism evidence="14 15">
    <name type="scientific">Clostridium acetireducens DSM 10703</name>
    <dbReference type="NCBI Taxonomy" id="1121290"/>
    <lineage>
        <taxon>Bacteria</taxon>
        <taxon>Bacillati</taxon>
        <taxon>Bacillota</taxon>
        <taxon>Clostridia</taxon>
        <taxon>Eubacteriales</taxon>
        <taxon>Clostridiaceae</taxon>
        <taxon>Clostridium</taxon>
    </lineage>
</organism>